<proteinExistence type="predicted"/>
<dbReference type="AlphaFoldDB" id="A0A8D8LI12"/>
<dbReference type="EMBL" id="HBUF01002643">
    <property type="protein sequence ID" value="CAG6606227.1"/>
    <property type="molecule type" value="Transcribed_RNA"/>
</dbReference>
<protein>
    <submittedName>
        <fullName evidence="1">Uncharacterized protein</fullName>
    </submittedName>
</protein>
<name>A0A8D8LI12_9HEMI</name>
<accession>A0A8D8LI12</accession>
<organism evidence="1">
    <name type="scientific">Cacopsylla melanoneura</name>
    <dbReference type="NCBI Taxonomy" id="428564"/>
    <lineage>
        <taxon>Eukaryota</taxon>
        <taxon>Metazoa</taxon>
        <taxon>Ecdysozoa</taxon>
        <taxon>Arthropoda</taxon>
        <taxon>Hexapoda</taxon>
        <taxon>Insecta</taxon>
        <taxon>Pterygota</taxon>
        <taxon>Neoptera</taxon>
        <taxon>Paraneoptera</taxon>
        <taxon>Hemiptera</taxon>
        <taxon>Sternorrhyncha</taxon>
        <taxon>Psylloidea</taxon>
        <taxon>Psyllidae</taxon>
        <taxon>Psyllinae</taxon>
        <taxon>Cacopsylla</taxon>
    </lineage>
</organism>
<sequence>MRFNMRVSTRPFSFIENESKDSIFIIFTLCPRNSGLRRLRCIVCFQGGVLRRLRSRDLKPFLEEIRTDPTFRDRILLITILNEDRRWVTFEDKRNSFYYTLFVVL</sequence>
<reference evidence="1" key="1">
    <citation type="submission" date="2021-05" db="EMBL/GenBank/DDBJ databases">
        <authorList>
            <person name="Alioto T."/>
            <person name="Alioto T."/>
            <person name="Gomez Garrido J."/>
        </authorList>
    </citation>
    <scope>NUCLEOTIDE SEQUENCE</scope>
</reference>
<dbReference type="EMBL" id="HBUF01002642">
    <property type="protein sequence ID" value="CAG6606224.1"/>
    <property type="molecule type" value="Transcribed_RNA"/>
</dbReference>
<dbReference type="EMBL" id="HBUF01002644">
    <property type="protein sequence ID" value="CAG6606230.1"/>
    <property type="molecule type" value="Transcribed_RNA"/>
</dbReference>
<evidence type="ECO:0000313" key="1">
    <source>
        <dbReference type="EMBL" id="CAG6606227.1"/>
    </source>
</evidence>